<comment type="caution">
    <text evidence="9">The sequence shown here is derived from an EMBL/GenBank/DDBJ whole genome shotgun (WGS) entry which is preliminary data.</text>
</comment>
<dbReference type="PANTHER" id="PTHR13260">
    <property type="entry name" value="ANAPHASE PROMOTING COMPLEX SUBUNIT 4 APC4"/>
    <property type="match status" value="1"/>
</dbReference>
<proteinExistence type="predicted"/>
<feature type="compositionally biased region" description="Polar residues" evidence="6">
    <location>
        <begin position="914"/>
        <end position="936"/>
    </location>
</feature>
<dbReference type="PANTHER" id="PTHR13260:SF0">
    <property type="entry name" value="ANAPHASE-PROMOTING COMPLEX SUBUNIT 4"/>
    <property type="match status" value="1"/>
</dbReference>
<dbReference type="GO" id="GO:0031145">
    <property type="term" value="P:anaphase-promoting complex-dependent catabolic process"/>
    <property type="evidence" value="ECO:0007669"/>
    <property type="project" value="InterPro"/>
</dbReference>
<keyword evidence="2" id="KW-0132">Cell division</keyword>
<dbReference type="Gene3D" id="2.130.10.10">
    <property type="entry name" value="YVTN repeat-like/Quinoprotein amine dehydrogenase"/>
    <property type="match status" value="1"/>
</dbReference>
<dbReference type="Pfam" id="PF12896">
    <property type="entry name" value="ANAPC4"/>
    <property type="match status" value="1"/>
</dbReference>
<feature type="region of interest" description="Disordered" evidence="6">
    <location>
        <begin position="713"/>
        <end position="736"/>
    </location>
</feature>
<feature type="domain" description="Anaphase-promoting complex subunit 4-like WD40" evidence="7">
    <location>
        <begin position="65"/>
        <end position="211"/>
    </location>
</feature>
<dbReference type="AlphaFoldDB" id="A0A9P6PW84"/>
<dbReference type="Pfam" id="PF12894">
    <property type="entry name" value="ANAPC4_WD40"/>
    <property type="match status" value="1"/>
</dbReference>
<gene>
    <name evidence="9" type="primary">APC4</name>
    <name evidence="9" type="ORF">BG011_005897</name>
</gene>
<keyword evidence="5" id="KW-0131">Cell cycle</keyword>
<reference evidence="9" key="1">
    <citation type="journal article" date="2020" name="Fungal Divers.">
        <title>Resolving the Mortierellaceae phylogeny through synthesis of multi-gene phylogenetics and phylogenomics.</title>
        <authorList>
            <person name="Vandepol N."/>
            <person name="Liber J."/>
            <person name="Desiro A."/>
            <person name="Na H."/>
            <person name="Kennedy M."/>
            <person name="Barry K."/>
            <person name="Grigoriev I.V."/>
            <person name="Miller A.N."/>
            <person name="O'Donnell K."/>
            <person name="Stajich J.E."/>
            <person name="Bonito G."/>
        </authorList>
    </citation>
    <scope>NUCLEOTIDE SEQUENCE</scope>
    <source>
        <strain evidence="9">KOD948</strain>
    </source>
</reference>
<sequence>MTQFKDAFICVLLYSSSVDWAWHRVRGGLGLALCSVFVEASTSGFIPTFDIYSEKQFPTGYKLEAWCPTADLLALVNHQNELDLYRLSWKRHWSVPVKVQAIPADGVAINSTLGHNGLKLHRFGVEGGASMLQHHYPAGVPVTAAATAVSAVSLVWRPDGKMIAVGLSNGYVNVYDYRDGSLSYSIAPSDIKRSIPGNVPTKGCMRCLRWADISLGRLFQPAFLSAHQTSKSILDALLLLSPIPPSSTQQQMMLAQSMFNKNNQGAVGAGKGGLNQKASTELPDEESSYIMNVLFAGDDQGYFLLRLFGSVETERISLSQLMEASGDRRYKSMSILKADIQLDLSEMTVVALASKLKENESAEDNISERRLVQITLSSELLHRHAREIRSLGLTKKPIDSLLGYMAEALQVINTDFKKVSQLTEDCLESVQQILTDNGEVATAPFEFVHMLMTGRPSASLDQYLQNELSHYGLKRWEKSTKAAYANIRRAAFECLLPACERLMIHLSDILGCSRWTDEYSPLRLDEALVFNCIKIVGDFVGSIERLFQVLKTELKQFCEFNNWLQQVLETLQPTTRDPDDPEEDSKIFAPVDIQSVSEYLTTGLTNKSLGGFFLQSDQISTPDSDQGDLDPSAIKTFHPSEPFEQDKVAAAYYNATPSYPIVYTFSEELQNIPSESHSVKIKNPEKAPSEPEKKKSSNPFAGSALRAAMSSRGFGLSPSERSVSSTSFSKNGSGASETPSIVAQQILSPSKPSLSSLTLERHLALMADRCKSIFDAPAAVVAGSVKVAHVIDLMDLPQSKASQGNQDDDRGKGQDDATNEEEEIIENLKIATRYCYHDLVPWHFLAIYLAPADVDSEPFLCFLRTRRKATHGSPRSNDQLDKNIATATWASDLNQFRKRKASNELPESTKSRTKSSLPHSDDSTALGSLPSVSNHPTIIESGGDITPWDLEEQDIEAVMLSLQDHGSTLEGQHDPTRPCFDIRDLSFLDDDTLGVLLNSSMVTLTTATTAAFATTVRKEQFLVSVPLHSLGRPYQPIPVSWLMSTLDEPLPVLNKLIQVLESGNDTSLGEGGADANKTPVPFVRYTLPVSRSRCVTQSADSAYMESPPSCVSTPKDTAVAAEVSNRDRESSARYRELIGPCRISSNEREKSRVVSLHGPSHEGASTLEGAGKITVFDL</sequence>
<feature type="compositionally biased region" description="Basic and acidic residues" evidence="6">
    <location>
        <begin position="682"/>
        <end position="695"/>
    </location>
</feature>
<dbReference type="Proteomes" id="UP000726737">
    <property type="component" value="Unassembled WGS sequence"/>
</dbReference>
<keyword evidence="4" id="KW-0833">Ubl conjugation pathway</keyword>
<feature type="domain" description="Anaphase-promoting complex subunit 4 long" evidence="8">
    <location>
        <begin position="374"/>
        <end position="571"/>
    </location>
</feature>
<dbReference type="InterPro" id="IPR024789">
    <property type="entry name" value="APC4"/>
</dbReference>
<dbReference type="OrthoDB" id="2110451at2759"/>
<evidence type="ECO:0000256" key="6">
    <source>
        <dbReference type="SAM" id="MobiDB-lite"/>
    </source>
</evidence>
<dbReference type="InterPro" id="IPR015943">
    <property type="entry name" value="WD40/YVTN_repeat-like_dom_sf"/>
</dbReference>
<accession>A0A9P6PW84</accession>
<feature type="region of interest" description="Disordered" evidence="6">
    <location>
        <begin position="675"/>
        <end position="699"/>
    </location>
</feature>
<evidence type="ECO:0000259" key="8">
    <source>
        <dbReference type="Pfam" id="PF12896"/>
    </source>
</evidence>
<evidence type="ECO:0000256" key="3">
    <source>
        <dbReference type="ARBA" id="ARBA00022776"/>
    </source>
</evidence>
<evidence type="ECO:0000313" key="9">
    <source>
        <dbReference type="EMBL" id="KAG0254209.1"/>
    </source>
</evidence>
<dbReference type="GO" id="GO:0005680">
    <property type="term" value="C:anaphase-promoting complex"/>
    <property type="evidence" value="ECO:0007669"/>
    <property type="project" value="InterPro"/>
</dbReference>
<protein>
    <recommendedName>
        <fullName evidence="1">Anaphase-promoting complex subunit 4</fullName>
    </recommendedName>
</protein>
<evidence type="ECO:0000256" key="4">
    <source>
        <dbReference type="ARBA" id="ARBA00022786"/>
    </source>
</evidence>
<dbReference type="GO" id="GO:0034399">
    <property type="term" value="C:nuclear periphery"/>
    <property type="evidence" value="ECO:0007669"/>
    <property type="project" value="TreeGrafter"/>
</dbReference>
<evidence type="ECO:0000259" key="7">
    <source>
        <dbReference type="Pfam" id="PF12894"/>
    </source>
</evidence>
<evidence type="ECO:0000256" key="2">
    <source>
        <dbReference type="ARBA" id="ARBA00022618"/>
    </source>
</evidence>
<evidence type="ECO:0000256" key="5">
    <source>
        <dbReference type="ARBA" id="ARBA00023306"/>
    </source>
</evidence>
<organism evidence="9 10">
    <name type="scientific">Mortierella polycephala</name>
    <dbReference type="NCBI Taxonomy" id="41804"/>
    <lineage>
        <taxon>Eukaryota</taxon>
        <taxon>Fungi</taxon>
        <taxon>Fungi incertae sedis</taxon>
        <taxon>Mucoromycota</taxon>
        <taxon>Mortierellomycotina</taxon>
        <taxon>Mortierellomycetes</taxon>
        <taxon>Mortierellales</taxon>
        <taxon>Mortierellaceae</taxon>
        <taxon>Mortierella</taxon>
    </lineage>
</organism>
<dbReference type="GO" id="GO:0051301">
    <property type="term" value="P:cell division"/>
    <property type="evidence" value="ECO:0007669"/>
    <property type="project" value="UniProtKB-KW"/>
</dbReference>
<evidence type="ECO:0000256" key="1">
    <source>
        <dbReference type="ARBA" id="ARBA00016067"/>
    </source>
</evidence>
<keyword evidence="3" id="KW-0498">Mitosis</keyword>
<dbReference type="EMBL" id="JAAAJA010000414">
    <property type="protein sequence ID" value="KAG0254209.1"/>
    <property type="molecule type" value="Genomic_DNA"/>
</dbReference>
<dbReference type="InterPro" id="IPR024790">
    <property type="entry name" value="APC4_long_dom"/>
</dbReference>
<feature type="compositionally biased region" description="Polar residues" evidence="6">
    <location>
        <begin position="719"/>
        <end position="736"/>
    </location>
</feature>
<name>A0A9P6PW84_9FUNG</name>
<keyword evidence="10" id="KW-1185">Reference proteome</keyword>
<feature type="region of interest" description="Disordered" evidence="6">
    <location>
        <begin position="798"/>
        <end position="819"/>
    </location>
</feature>
<dbReference type="InterPro" id="IPR036322">
    <property type="entry name" value="WD40_repeat_dom_sf"/>
</dbReference>
<feature type="region of interest" description="Disordered" evidence="6">
    <location>
        <begin position="897"/>
        <end position="942"/>
    </location>
</feature>
<dbReference type="GO" id="GO:0070979">
    <property type="term" value="P:protein K11-linked ubiquitination"/>
    <property type="evidence" value="ECO:0007669"/>
    <property type="project" value="TreeGrafter"/>
</dbReference>
<evidence type="ECO:0000313" key="10">
    <source>
        <dbReference type="Proteomes" id="UP000726737"/>
    </source>
</evidence>
<dbReference type="SUPFAM" id="SSF50978">
    <property type="entry name" value="WD40 repeat-like"/>
    <property type="match status" value="1"/>
</dbReference>
<dbReference type="InterPro" id="IPR024977">
    <property type="entry name" value="Apc4-like_WD40_dom"/>
</dbReference>